<comment type="caution">
    <text evidence="7">The sequence shown here is derived from an EMBL/GenBank/DDBJ whole genome shotgun (WGS) entry which is preliminary data.</text>
</comment>
<evidence type="ECO:0000256" key="1">
    <source>
        <dbReference type="ARBA" id="ARBA00022723"/>
    </source>
</evidence>
<protein>
    <submittedName>
        <fullName evidence="7">Zinc-binding dehydrogenase</fullName>
    </submittedName>
</protein>
<feature type="domain" description="Alcohol dehydrogenase-like C-terminal" evidence="5">
    <location>
        <begin position="192"/>
        <end position="321"/>
    </location>
</feature>
<comment type="cofactor">
    <cofactor evidence="4">
        <name>Zn(2+)</name>
        <dbReference type="ChEBI" id="CHEBI:29105"/>
    </cofactor>
</comment>
<dbReference type="PANTHER" id="PTHR43401">
    <property type="entry name" value="L-THREONINE 3-DEHYDROGENASE"/>
    <property type="match status" value="1"/>
</dbReference>
<dbReference type="PANTHER" id="PTHR43401:SF2">
    <property type="entry name" value="L-THREONINE 3-DEHYDROGENASE"/>
    <property type="match status" value="1"/>
</dbReference>
<reference evidence="7 8" key="1">
    <citation type="submission" date="2020-08" db="EMBL/GenBank/DDBJ databases">
        <title>Genome public.</title>
        <authorList>
            <person name="Liu C."/>
            <person name="Sun Q."/>
        </authorList>
    </citation>
    <scope>NUCLEOTIDE SEQUENCE [LARGE SCALE GENOMIC DNA]</scope>
    <source>
        <strain evidence="7 8">NSJ-35</strain>
    </source>
</reference>
<feature type="domain" description="Alcohol dehydrogenase-like N-terminal" evidence="6">
    <location>
        <begin position="29"/>
        <end position="153"/>
    </location>
</feature>
<keyword evidence="8" id="KW-1185">Reference proteome</keyword>
<evidence type="ECO:0000256" key="4">
    <source>
        <dbReference type="RuleBase" id="RU361277"/>
    </source>
</evidence>
<name>A0ABR7EIK7_9FIRM</name>
<dbReference type="SUPFAM" id="SSF50129">
    <property type="entry name" value="GroES-like"/>
    <property type="match status" value="1"/>
</dbReference>
<organism evidence="7 8">
    <name type="scientific">Christensenella tenuis</name>
    <dbReference type="NCBI Taxonomy" id="2763033"/>
    <lineage>
        <taxon>Bacteria</taxon>
        <taxon>Bacillati</taxon>
        <taxon>Bacillota</taxon>
        <taxon>Clostridia</taxon>
        <taxon>Christensenellales</taxon>
        <taxon>Christensenellaceae</taxon>
        <taxon>Christensenella</taxon>
    </lineage>
</organism>
<dbReference type="InterPro" id="IPR011032">
    <property type="entry name" value="GroES-like_sf"/>
</dbReference>
<keyword evidence="1 4" id="KW-0479">Metal-binding</keyword>
<dbReference type="Pfam" id="PF08240">
    <property type="entry name" value="ADH_N"/>
    <property type="match status" value="1"/>
</dbReference>
<proteinExistence type="inferred from homology"/>
<gene>
    <name evidence="7" type="ORF">H8S18_11700</name>
</gene>
<dbReference type="InterPro" id="IPR050129">
    <property type="entry name" value="Zn_alcohol_dh"/>
</dbReference>
<dbReference type="EMBL" id="JACOON010000006">
    <property type="protein sequence ID" value="MBC5649003.1"/>
    <property type="molecule type" value="Genomic_DNA"/>
</dbReference>
<dbReference type="InterPro" id="IPR002328">
    <property type="entry name" value="ADH_Zn_CS"/>
</dbReference>
<dbReference type="SUPFAM" id="SSF51735">
    <property type="entry name" value="NAD(P)-binding Rossmann-fold domains"/>
    <property type="match status" value="1"/>
</dbReference>
<dbReference type="InterPro" id="IPR013154">
    <property type="entry name" value="ADH-like_N"/>
</dbReference>
<comment type="similarity">
    <text evidence="4">Belongs to the zinc-containing alcohol dehydrogenase family.</text>
</comment>
<evidence type="ECO:0000259" key="6">
    <source>
        <dbReference type="Pfam" id="PF08240"/>
    </source>
</evidence>
<keyword evidence="3" id="KW-0560">Oxidoreductase</keyword>
<dbReference type="Gene3D" id="3.90.180.10">
    <property type="entry name" value="Medium-chain alcohol dehydrogenases, catalytic domain"/>
    <property type="match status" value="1"/>
</dbReference>
<evidence type="ECO:0000313" key="8">
    <source>
        <dbReference type="Proteomes" id="UP000606889"/>
    </source>
</evidence>
<sequence>MIPKTMKALIAYAPMDFRYEDCPVPEISEDDILIKSFGCGICAGDTKSWRGASMFWGDETHPAWLKAPVRCGHEFCGEVVMIGDRAAENFGLTLGDWCVPEQAIPCGKCRYCLDGERWLCEVHNLYGFQGGITDGGMAEYVKIDGRSIVHKVPKSVGVKGGCMIEPVSCAAHTVERAGITLRDVVVIGGMGPIGLMKMQLAKLKNPKMVIAIDGKPNRLALAEKLGADLVIDYTKEDCVAKVKELTGGYGCDVYIENSGSPQSVLNGLEMLKKHGRMVEFGVFLEKTPVDWSIIGDKKELTILGSHISGTEGYDIAIDAIANKKVNVEDVVTHLIPLKDWQSAYEMAERGDESAKIVLVP</sequence>
<dbReference type="PROSITE" id="PS00059">
    <property type="entry name" value="ADH_ZINC"/>
    <property type="match status" value="1"/>
</dbReference>
<evidence type="ECO:0000256" key="3">
    <source>
        <dbReference type="ARBA" id="ARBA00023002"/>
    </source>
</evidence>
<dbReference type="InterPro" id="IPR036291">
    <property type="entry name" value="NAD(P)-bd_dom_sf"/>
</dbReference>
<evidence type="ECO:0000313" key="7">
    <source>
        <dbReference type="EMBL" id="MBC5649003.1"/>
    </source>
</evidence>
<accession>A0ABR7EIK7</accession>
<evidence type="ECO:0000256" key="2">
    <source>
        <dbReference type="ARBA" id="ARBA00022833"/>
    </source>
</evidence>
<dbReference type="Proteomes" id="UP000606889">
    <property type="component" value="Unassembled WGS sequence"/>
</dbReference>
<dbReference type="Pfam" id="PF00107">
    <property type="entry name" value="ADH_zinc_N"/>
    <property type="match status" value="1"/>
</dbReference>
<keyword evidence="2 4" id="KW-0862">Zinc</keyword>
<dbReference type="Gene3D" id="3.40.50.720">
    <property type="entry name" value="NAD(P)-binding Rossmann-like Domain"/>
    <property type="match status" value="1"/>
</dbReference>
<evidence type="ECO:0000259" key="5">
    <source>
        <dbReference type="Pfam" id="PF00107"/>
    </source>
</evidence>
<dbReference type="InterPro" id="IPR013149">
    <property type="entry name" value="ADH-like_C"/>
</dbReference>